<evidence type="ECO:0008006" key="3">
    <source>
        <dbReference type="Google" id="ProtNLM"/>
    </source>
</evidence>
<reference evidence="1 2" key="1">
    <citation type="journal article" date="2021" name="Sci. Rep.">
        <title>The genome of the diatom Chaetoceros tenuissimus carries an ancient integrated fragment of an extant virus.</title>
        <authorList>
            <person name="Hongo Y."/>
            <person name="Kimura K."/>
            <person name="Takaki Y."/>
            <person name="Yoshida Y."/>
            <person name="Baba S."/>
            <person name="Kobayashi G."/>
            <person name="Nagasaki K."/>
            <person name="Hano T."/>
            <person name="Tomaru Y."/>
        </authorList>
    </citation>
    <scope>NUCLEOTIDE SEQUENCE [LARGE SCALE GENOMIC DNA]</scope>
    <source>
        <strain evidence="1 2">NIES-3715</strain>
    </source>
</reference>
<dbReference type="PANTHER" id="PTHR13887">
    <property type="entry name" value="GLUTATHIONE S-TRANSFERASE KAPPA"/>
    <property type="match status" value="1"/>
</dbReference>
<accession>A0AAD3DAM1</accession>
<dbReference type="SUPFAM" id="SSF52833">
    <property type="entry name" value="Thioredoxin-like"/>
    <property type="match status" value="1"/>
</dbReference>
<sequence>MKEILSKPNTLAPRPVAFSVLRVPFFLEPHYDENKPFIESNRERLIKKWGGKAGWERQKYGHNLKGRGQEAGIPHFNLDRLTSNTMASHRLIQHIGKVYGLEVSEALYDRLNVYYFVDGFALNDRPKVAKVAHECLQDYVSGDDIMKESEILEFLNGNEGRREIEDALNALERMGVHGIPKFIIEGSRVVDGAAHSRVFIDLFREIEERGEVMNGPIFADILGVSSELVQKGSHRRDNLLST</sequence>
<dbReference type="EMBL" id="BLLK01000069">
    <property type="protein sequence ID" value="GFH60924.1"/>
    <property type="molecule type" value="Genomic_DNA"/>
</dbReference>
<dbReference type="InterPro" id="IPR036249">
    <property type="entry name" value="Thioredoxin-like_sf"/>
</dbReference>
<proteinExistence type="predicted"/>
<name>A0AAD3DAM1_9STRA</name>
<dbReference type="PANTHER" id="PTHR13887:SF41">
    <property type="entry name" value="THIOREDOXIN SUPERFAMILY PROTEIN"/>
    <property type="match status" value="1"/>
</dbReference>
<comment type="caution">
    <text evidence="1">The sequence shown here is derived from an EMBL/GenBank/DDBJ whole genome shotgun (WGS) entry which is preliminary data.</text>
</comment>
<dbReference type="Gene3D" id="3.40.30.10">
    <property type="entry name" value="Glutaredoxin"/>
    <property type="match status" value="1"/>
</dbReference>
<keyword evidence="2" id="KW-1185">Reference proteome</keyword>
<evidence type="ECO:0000313" key="1">
    <source>
        <dbReference type="EMBL" id="GFH60924.1"/>
    </source>
</evidence>
<gene>
    <name evidence="1" type="ORF">CTEN210_17400</name>
</gene>
<dbReference type="Proteomes" id="UP001054902">
    <property type="component" value="Unassembled WGS sequence"/>
</dbReference>
<evidence type="ECO:0000313" key="2">
    <source>
        <dbReference type="Proteomes" id="UP001054902"/>
    </source>
</evidence>
<organism evidence="1 2">
    <name type="scientific">Chaetoceros tenuissimus</name>
    <dbReference type="NCBI Taxonomy" id="426638"/>
    <lineage>
        <taxon>Eukaryota</taxon>
        <taxon>Sar</taxon>
        <taxon>Stramenopiles</taxon>
        <taxon>Ochrophyta</taxon>
        <taxon>Bacillariophyta</taxon>
        <taxon>Coscinodiscophyceae</taxon>
        <taxon>Chaetocerotophycidae</taxon>
        <taxon>Chaetocerotales</taxon>
        <taxon>Chaetocerotaceae</taxon>
        <taxon>Chaetoceros</taxon>
    </lineage>
</organism>
<protein>
    <recommendedName>
        <fullName evidence="3">DSBA-like thioredoxin domain-containing protein</fullName>
    </recommendedName>
</protein>
<dbReference type="AlphaFoldDB" id="A0AAD3DAM1"/>